<keyword evidence="2" id="KW-1185">Reference proteome</keyword>
<accession>A0A1Y2H543</accession>
<evidence type="ECO:0000313" key="1">
    <source>
        <dbReference type="EMBL" id="ORZ29676.1"/>
    </source>
</evidence>
<dbReference type="EMBL" id="MCFL01000137">
    <property type="protein sequence ID" value="ORZ29676.1"/>
    <property type="molecule type" value="Genomic_DNA"/>
</dbReference>
<comment type="caution">
    <text evidence="1">The sequence shown here is derived from an EMBL/GenBank/DDBJ whole genome shotgun (WGS) entry which is preliminary data.</text>
</comment>
<name>A0A1Y2H543_9FUNG</name>
<proteinExistence type="predicted"/>
<dbReference type="AlphaFoldDB" id="A0A1Y2H543"/>
<gene>
    <name evidence="1" type="ORF">BCR44DRAFT_263499</name>
</gene>
<evidence type="ECO:0000313" key="2">
    <source>
        <dbReference type="Proteomes" id="UP000193411"/>
    </source>
</evidence>
<reference evidence="1 2" key="1">
    <citation type="submission" date="2016-07" db="EMBL/GenBank/DDBJ databases">
        <title>Pervasive Adenine N6-methylation of Active Genes in Fungi.</title>
        <authorList>
            <consortium name="DOE Joint Genome Institute"/>
            <person name="Mondo S.J."/>
            <person name="Dannebaum R.O."/>
            <person name="Kuo R.C."/>
            <person name="Labutti K."/>
            <person name="Haridas S."/>
            <person name="Kuo A."/>
            <person name="Salamov A."/>
            <person name="Ahrendt S.R."/>
            <person name="Lipzen A."/>
            <person name="Sullivan W."/>
            <person name="Andreopoulos W.B."/>
            <person name="Clum A."/>
            <person name="Lindquist E."/>
            <person name="Daum C."/>
            <person name="Ramamoorthy G.K."/>
            <person name="Gryganskyi A."/>
            <person name="Culley D."/>
            <person name="Magnuson J.K."/>
            <person name="James T.Y."/>
            <person name="O'Malley M.A."/>
            <person name="Stajich J.E."/>
            <person name="Spatafora J.W."/>
            <person name="Visel A."/>
            <person name="Grigoriev I.V."/>
        </authorList>
    </citation>
    <scope>NUCLEOTIDE SEQUENCE [LARGE SCALE GENOMIC DNA]</scope>
    <source>
        <strain evidence="1 2">PL171</strain>
    </source>
</reference>
<protein>
    <submittedName>
        <fullName evidence="1">Uncharacterized protein</fullName>
    </submittedName>
</protein>
<dbReference type="Proteomes" id="UP000193411">
    <property type="component" value="Unassembled WGS sequence"/>
</dbReference>
<organism evidence="1 2">
    <name type="scientific">Catenaria anguillulae PL171</name>
    <dbReference type="NCBI Taxonomy" id="765915"/>
    <lineage>
        <taxon>Eukaryota</taxon>
        <taxon>Fungi</taxon>
        <taxon>Fungi incertae sedis</taxon>
        <taxon>Blastocladiomycota</taxon>
        <taxon>Blastocladiomycetes</taxon>
        <taxon>Blastocladiales</taxon>
        <taxon>Catenariaceae</taxon>
        <taxon>Catenaria</taxon>
    </lineage>
</organism>
<sequence length="186" mass="21236">MFRPHPGHPCLGFGRQSTTTLARVHVHFVRLALSKQPANKLSDGSHVGWLQGGPMQVFGCCSRRQLGDLRCPDLDRRWTGDCSCRQRVRTLSLTGCRIGGCSAFLGMWARWRQQRRRSDGACIEVTGRMRVISASVQVAIWYFYINVGMETRNRYRGWVGGHASERCAFNCFRSNISRYSQIQQKH</sequence>